<evidence type="ECO:0000313" key="1">
    <source>
        <dbReference type="EMBL" id="SUZ87020.1"/>
    </source>
</evidence>
<organism evidence="1">
    <name type="scientific">marine metagenome</name>
    <dbReference type="NCBI Taxonomy" id="408172"/>
    <lineage>
        <taxon>unclassified sequences</taxon>
        <taxon>metagenomes</taxon>
        <taxon>ecological metagenomes</taxon>
    </lineage>
</organism>
<dbReference type="InterPro" id="IPR040632">
    <property type="entry name" value="Sulfotransfer_4"/>
</dbReference>
<evidence type="ECO:0008006" key="2">
    <source>
        <dbReference type="Google" id="ProtNLM"/>
    </source>
</evidence>
<reference evidence="1" key="1">
    <citation type="submission" date="2018-05" db="EMBL/GenBank/DDBJ databases">
        <authorList>
            <person name="Lanie J.A."/>
            <person name="Ng W.-L."/>
            <person name="Kazmierczak K.M."/>
            <person name="Andrzejewski T.M."/>
            <person name="Davidsen T.M."/>
            <person name="Wayne K.J."/>
            <person name="Tettelin H."/>
            <person name="Glass J.I."/>
            <person name="Rusch D."/>
            <person name="Podicherti R."/>
            <person name="Tsui H.-C.T."/>
            <person name="Winkler M.E."/>
        </authorList>
    </citation>
    <scope>NUCLEOTIDE SEQUENCE</scope>
</reference>
<protein>
    <recommendedName>
        <fullName evidence="2">Sulfotransferase domain-containing protein</fullName>
    </recommendedName>
</protein>
<proteinExistence type="predicted"/>
<accession>A0A381R645</accession>
<gene>
    <name evidence="1" type="ORF">METZ01_LOCUS39874</name>
</gene>
<sequence>MSDGGDQGRPKVFCVGFSKTGTTTLHRILGDQLSYRSAHKPGWTDWSITRNRYQLDRFEAFTDGECAAIRNLDDLYPEALFVLNTRPLKHWVLSRHKAVERSRTGVRWALTKYVPLGFVARIINWWVLDNRERAVMRWIRIRNSYHEHVIRYFSDRSGKLLVMNIEEADFGAQLARFLGADEGSISPTLANRDGGDTMTGTILDAIGERVGKQTSDQDIEAFFSSHGLDGHGDTLTFFESPRSGLSRSASDYCLIILPFLRPLFRWIYTVLVAFRSKARSVLSNWLVDSLIRFFRSESDMHYFTTVRQLGGGFK</sequence>
<dbReference type="Pfam" id="PF17784">
    <property type="entry name" value="Sulfotransfer_4"/>
    <property type="match status" value="1"/>
</dbReference>
<dbReference type="InterPro" id="IPR027417">
    <property type="entry name" value="P-loop_NTPase"/>
</dbReference>
<name>A0A381R645_9ZZZZ</name>
<dbReference type="EMBL" id="UINC01001705">
    <property type="protein sequence ID" value="SUZ87020.1"/>
    <property type="molecule type" value="Genomic_DNA"/>
</dbReference>
<dbReference type="Gene3D" id="3.40.50.300">
    <property type="entry name" value="P-loop containing nucleotide triphosphate hydrolases"/>
    <property type="match status" value="1"/>
</dbReference>
<dbReference type="SUPFAM" id="SSF52540">
    <property type="entry name" value="P-loop containing nucleoside triphosphate hydrolases"/>
    <property type="match status" value="1"/>
</dbReference>
<dbReference type="AlphaFoldDB" id="A0A381R645"/>